<feature type="region of interest" description="Disordered" evidence="1">
    <location>
        <begin position="23"/>
        <end position="59"/>
    </location>
</feature>
<feature type="compositionally biased region" description="Pro residues" evidence="1">
    <location>
        <begin position="29"/>
        <end position="38"/>
    </location>
</feature>
<dbReference type="AlphaFoldDB" id="A0A084SVB2"/>
<dbReference type="Proteomes" id="UP000028547">
    <property type="component" value="Unassembled WGS sequence"/>
</dbReference>
<accession>A0A084SVB2</accession>
<organism evidence="3 4">
    <name type="scientific">Archangium violaceum Cb vi76</name>
    <dbReference type="NCBI Taxonomy" id="1406225"/>
    <lineage>
        <taxon>Bacteria</taxon>
        <taxon>Pseudomonadati</taxon>
        <taxon>Myxococcota</taxon>
        <taxon>Myxococcia</taxon>
        <taxon>Myxococcales</taxon>
        <taxon>Cystobacterineae</taxon>
        <taxon>Archangiaceae</taxon>
        <taxon>Archangium</taxon>
    </lineage>
</organism>
<proteinExistence type="predicted"/>
<name>A0A084SVB2_9BACT</name>
<evidence type="ECO:0008006" key="5">
    <source>
        <dbReference type="Google" id="ProtNLM"/>
    </source>
</evidence>
<reference evidence="3 4" key="1">
    <citation type="submission" date="2014-07" db="EMBL/GenBank/DDBJ databases">
        <title>Draft Genome Sequence of Gephyronic Acid Producer, Cystobacter violaceus Strain Cb vi76.</title>
        <authorList>
            <person name="Stevens D.C."/>
            <person name="Young J."/>
            <person name="Carmichael R."/>
            <person name="Tan J."/>
            <person name="Taylor R.E."/>
        </authorList>
    </citation>
    <scope>NUCLEOTIDE SEQUENCE [LARGE SCALE GENOMIC DNA]</scope>
    <source>
        <strain evidence="3 4">Cb vi76</strain>
    </source>
</reference>
<comment type="caution">
    <text evidence="3">The sequence shown here is derived from an EMBL/GenBank/DDBJ whole genome shotgun (WGS) entry which is preliminary data.</text>
</comment>
<evidence type="ECO:0000313" key="4">
    <source>
        <dbReference type="Proteomes" id="UP000028547"/>
    </source>
</evidence>
<keyword evidence="2" id="KW-0732">Signal</keyword>
<feature type="chain" id="PRO_5001781877" description="Cytochrome c domain-containing protein" evidence="2">
    <location>
        <begin position="19"/>
        <end position="170"/>
    </location>
</feature>
<gene>
    <name evidence="3" type="ORF">Q664_15440</name>
</gene>
<protein>
    <recommendedName>
        <fullName evidence="5">Cytochrome c domain-containing protein</fullName>
    </recommendedName>
</protein>
<evidence type="ECO:0000256" key="1">
    <source>
        <dbReference type="SAM" id="MobiDB-lite"/>
    </source>
</evidence>
<feature type="signal peptide" evidence="2">
    <location>
        <begin position="1"/>
        <end position="18"/>
    </location>
</feature>
<evidence type="ECO:0000313" key="3">
    <source>
        <dbReference type="EMBL" id="KFA92397.1"/>
    </source>
</evidence>
<dbReference type="EMBL" id="JPMI01000096">
    <property type="protein sequence ID" value="KFA92397.1"/>
    <property type="molecule type" value="Genomic_DNA"/>
</dbReference>
<dbReference type="RefSeq" id="WP_043395052.1">
    <property type="nucleotide sequence ID" value="NZ_JPMI01000096.1"/>
</dbReference>
<sequence length="170" mass="17922">MHTPLRPLARTLSLLALAALTPACDPGDEPPPTPPAPVERPASLDVPMKSQRNGTSHRAGENCMACHGPNGLGPGRFTVAGTAVTGERRPNPNTTLLMTTERNGGGTVVLTLEADTNGNFYTTEPVPLPDTPLFPKVMNATSEAYNFMPFSTASGACNMCHVGRLPVFLE</sequence>
<evidence type="ECO:0000256" key="2">
    <source>
        <dbReference type="SAM" id="SignalP"/>
    </source>
</evidence>